<keyword evidence="1" id="KW-0614">Plasmid</keyword>
<keyword evidence="2" id="KW-1185">Reference proteome</keyword>
<dbReference type="Proteomes" id="UP000232003">
    <property type="component" value="Plasmid pNFSY08"/>
</dbReference>
<geneLocation type="plasmid" evidence="2">
    <name>pnfsy08</name>
</geneLocation>
<dbReference type="KEGG" id="nfl:COO91_10503"/>
<evidence type="ECO:0000313" key="1">
    <source>
        <dbReference type="EMBL" id="AUB44280.1"/>
    </source>
</evidence>
<reference evidence="1 2" key="1">
    <citation type="submission" date="2017-11" db="EMBL/GenBank/DDBJ databases">
        <title>Complete genome of a free-living desiccation-tolerant cyanobacterium and its photosynthetic adaptation to extreme terrestrial habitat.</title>
        <authorList>
            <person name="Shang J."/>
        </authorList>
    </citation>
    <scope>NUCLEOTIDE SEQUENCE [LARGE SCALE GENOMIC DNA]</scope>
    <source>
        <strain evidence="1 2">CCNUN1</strain>
        <plasmid evidence="2">pnfsy08</plasmid>
    </source>
</reference>
<sequence length="44" mass="4912">MVNEGIIEGKGEGVRGKGERNEEIYLSPFPFNLFPGEAQDLRCD</sequence>
<proteinExistence type="predicted"/>
<gene>
    <name evidence="1" type="ORF">COO91_10503</name>
</gene>
<dbReference type="AlphaFoldDB" id="A0A2K8T9E7"/>
<evidence type="ECO:0000313" key="2">
    <source>
        <dbReference type="Proteomes" id="UP000232003"/>
    </source>
</evidence>
<name>A0A2K8T9E7_9NOSO</name>
<organism evidence="1 2">
    <name type="scientific">Nostoc flagelliforme CCNUN1</name>
    <dbReference type="NCBI Taxonomy" id="2038116"/>
    <lineage>
        <taxon>Bacteria</taxon>
        <taxon>Bacillati</taxon>
        <taxon>Cyanobacteriota</taxon>
        <taxon>Cyanophyceae</taxon>
        <taxon>Nostocales</taxon>
        <taxon>Nostocaceae</taxon>
        <taxon>Nostoc</taxon>
    </lineage>
</organism>
<accession>A0A2K8T9E7</accession>
<dbReference type="EMBL" id="CP024793">
    <property type="protein sequence ID" value="AUB44280.1"/>
    <property type="molecule type" value="Genomic_DNA"/>
</dbReference>
<protein>
    <submittedName>
        <fullName evidence="1">Uncharacterized protein</fullName>
    </submittedName>
</protein>